<keyword evidence="1" id="KW-1133">Transmembrane helix</keyword>
<feature type="domain" description="VWFA" evidence="2">
    <location>
        <begin position="159"/>
        <end position="396"/>
    </location>
</feature>
<sequence>MKNPARLAPVDRIRGFFARIARDRAGNTLALIAAAIAPIMAMVGGGVDMGRSYMAQARLQQACDAGVLAARKRLGSEVVVTGVVPTDAAMIGQRYFNINYRAGAYGSTDRSFVMTLEQDYAVSGVAKVTVPTTIMRVFGFNQVPVKVDCEAQINFSNTDVMMVLDVTGSMAQTNPGDTSNRIDVLKNTVRGFYQQLQASAQAGTRIRYGFVPYSTNVNVGGLLKDDWVVGSWTYQSRRIVSDITKIITFTYWTKATYVSGTASTAEHSTYAASFDEMKGYYCPTAPSNSVSTTTSSSTTTETITTPLPGVRTTTTYVRTRNGYAYSVYLVDTTCHVTQTTYTDYKDTYQQVTEPALGQDSRWEYAPLTFDVANWRSEGNGCIEERDTYKITNYDAVDLSRARDLDIDLVPSPGVPGTQWRPMYPSLVYARAVEWSGSGSFTKVPITTDKEFVQPYALGSAACPPPAMNMTTLTQEDLDAYLATLKPNGSTYHDIGMIWGGRLISPTGLFAAENADTSPSSPTSRHLIFLTDGETAPYDLSYSSYGIEPIDGRRWDATTPMSLTKTVENRFAFACKEVKKRNVTVWVIGFGTALSDVFKDCAGTGHFFEAADAAELNATFATIARNLSQLRIQR</sequence>
<dbReference type="Pfam" id="PF13400">
    <property type="entry name" value="Tad"/>
    <property type="match status" value="1"/>
</dbReference>
<evidence type="ECO:0000256" key="1">
    <source>
        <dbReference type="SAM" id="Phobius"/>
    </source>
</evidence>
<reference evidence="3" key="1">
    <citation type="submission" date="2022-09" db="EMBL/GenBank/DDBJ databases">
        <title>The genome sequence of Tsuneonella sp. YG55.</title>
        <authorList>
            <person name="Liu Y."/>
        </authorList>
    </citation>
    <scope>NUCLEOTIDE SEQUENCE</scope>
    <source>
        <strain evidence="3">YG55</strain>
    </source>
</reference>
<keyword evidence="4" id="KW-1185">Reference proteome</keyword>
<dbReference type="PROSITE" id="PS50234">
    <property type="entry name" value="VWFA"/>
    <property type="match status" value="1"/>
</dbReference>
<protein>
    <submittedName>
        <fullName evidence="3">Pilus assembly protein TadG-related protein</fullName>
    </submittedName>
</protein>
<dbReference type="InterPro" id="IPR002035">
    <property type="entry name" value="VWF_A"/>
</dbReference>
<proteinExistence type="predicted"/>
<dbReference type="InterPro" id="IPR028087">
    <property type="entry name" value="Tad_N"/>
</dbReference>
<feature type="transmembrane region" description="Helical" evidence="1">
    <location>
        <begin position="29"/>
        <end position="47"/>
    </location>
</feature>
<gene>
    <name evidence="3" type="ORF">N0B51_06700</name>
</gene>
<dbReference type="Gene3D" id="3.40.50.410">
    <property type="entry name" value="von Willebrand factor, type A domain"/>
    <property type="match status" value="2"/>
</dbReference>
<evidence type="ECO:0000313" key="4">
    <source>
        <dbReference type="Proteomes" id="UP001142648"/>
    </source>
</evidence>
<dbReference type="EMBL" id="JAOAMV010000003">
    <property type="protein sequence ID" value="MCT2558665.1"/>
    <property type="molecule type" value="Genomic_DNA"/>
</dbReference>
<evidence type="ECO:0000259" key="2">
    <source>
        <dbReference type="PROSITE" id="PS50234"/>
    </source>
</evidence>
<comment type="caution">
    <text evidence="3">The sequence shown here is derived from an EMBL/GenBank/DDBJ whole genome shotgun (WGS) entry which is preliminary data.</text>
</comment>
<organism evidence="3 4">
    <name type="scientific">Tsuneonella litorea</name>
    <dbReference type="NCBI Taxonomy" id="2976475"/>
    <lineage>
        <taxon>Bacteria</taxon>
        <taxon>Pseudomonadati</taxon>
        <taxon>Pseudomonadota</taxon>
        <taxon>Alphaproteobacteria</taxon>
        <taxon>Sphingomonadales</taxon>
        <taxon>Erythrobacteraceae</taxon>
        <taxon>Tsuneonella</taxon>
    </lineage>
</organism>
<keyword evidence="1" id="KW-0812">Transmembrane</keyword>
<accession>A0A9X2W047</accession>
<dbReference type="InterPro" id="IPR036465">
    <property type="entry name" value="vWFA_dom_sf"/>
</dbReference>
<dbReference type="Proteomes" id="UP001142648">
    <property type="component" value="Unassembled WGS sequence"/>
</dbReference>
<dbReference type="RefSeq" id="WP_259961540.1">
    <property type="nucleotide sequence ID" value="NZ_JAOAMV010000003.1"/>
</dbReference>
<name>A0A9X2W047_9SPHN</name>
<dbReference type="AlphaFoldDB" id="A0A9X2W047"/>
<evidence type="ECO:0000313" key="3">
    <source>
        <dbReference type="EMBL" id="MCT2558665.1"/>
    </source>
</evidence>
<dbReference type="SUPFAM" id="SSF53300">
    <property type="entry name" value="vWA-like"/>
    <property type="match status" value="1"/>
</dbReference>
<keyword evidence="1" id="KW-0472">Membrane</keyword>